<dbReference type="SUPFAM" id="SSF49401">
    <property type="entry name" value="Bacterial adhesins"/>
    <property type="match status" value="1"/>
</dbReference>
<dbReference type="STRING" id="1070319.CAGGBEG34_180069"/>
<feature type="signal peptide" evidence="1">
    <location>
        <begin position="1"/>
        <end position="24"/>
    </location>
</feature>
<organism evidence="3 4">
    <name type="scientific">Candidatus Glomeribacter gigasporarum BEG34</name>
    <dbReference type="NCBI Taxonomy" id="1070319"/>
    <lineage>
        <taxon>Bacteria</taxon>
        <taxon>Pseudomonadati</taxon>
        <taxon>Pseudomonadota</taxon>
        <taxon>Betaproteobacteria</taxon>
        <taxon>Burkholderiales</taxon>
        <taxon>Burkholderiaceae</taxon>
        <taxon>Candidatus Glomeribacter</taxon>
    </lineage>
</organism>
<dbReference type="GO" id="GO:0043709">
    <property type="term" value="P:cell adhesion involved in single-species biofilm formation"/>
    <property type="evidence" value="ECO:0007669"/>
    <property type="project" value="TreeGrafter"/>
</dbReference>
<dbReference type="InterPro" id="IPR008966">
    <property type="entry name" value="Adhesion_dom_sf"/>
</dbReference>
<dbReference type="Gene3D" id="2.60.40.1090">
    <property type="entry name" value="Fimbrial-type adhesion domain"/>
    <property type="match status" value="1"/>
</dbReference>
<keyword evidence="1" id="KW-0732">Signal</keyword>
<comment type="caution">
    <text evidence="3">The sequence shown here is derived from an EMBL/GenBank/DDBJ whole genome shotgun (WGS) entry which is preliminary data.</text>
</comment>
<reference evidence="3 4" key="1">
    <citation type="submission" date="2011-08" db="EMBL/GenBank/DDBJ databases">
        <title>The genome of the obligate endobacterium of an arbuscular mycorrhizal fungus reveals an interphylum network of nutritional interactions.</title>
        <authorList>
            <person name="Ghignone S."/>
            <person name="Salvioli A."/>
            <person name="Anca I."/>
            <person name="Lumini E."/>
            <person name="Ortu G."/>
            <person name="Petiti L."/>
            <person name="Cruveiller S."/>
            <person name="Bianciotto V."/>
            <person name="Piffanelli P."/>
            <person name="Lanfranco L."/>
            <person name="Bonfante P."/>
        </authorList>
    </citation>
    <scope>NUCLEOTIDE SEQUENCE [LARGE SCALE GENOMIC DNA]</scope>
    <source>
        <strain evidence="3 4">BEG34</strain>
    </source>
</reference>
<evidence type="ECO:0000256" key="1">
    <source>
        <dbReference type="SAM" id="SignalP"/>
    </source>
</evidence>
<dbReference type="EMBL" id="CAFB01000034">
    <property type="protein sequence ID" value="CCD28764.1"/>
    <property type="molecule type" value="Genomic_DNA"/>
</dbReference>
<evidence type="ECO:0000313" key="3">
    <source>
        <dbReference type="EMBL" id="CCD28764.1"/>
    </source>
</evidence>
<evidence type="ECO:0000313" key="4">
    <source>
        <dbReference type="Proteomes" id="UP000054051"/>
    </source>
</evidence>
<dbReference type="AlphaFoldDB" id="G2J7L9"/>
<protein>
    <submittedName>
        <fullName evidence="3">Putative fimbrial subunit protein</fullName>
    </submittedName>
</protein>
<dbReference type="PANTHER" id="PTHR33420:SF27">
    <property type="entry name" value="PROTEIN FIMG"/>
    <property type="match status" value="1"/>
</dbReference>
<name>G2J7L9_9BURK</name>
<sequence length="187" mass="19937">MRLSLILALAFAAAFPASVSRARALPPEFATNDQVRLTFTATVFAEPCTVDNGTAVKLTLPLARHSQMQAANSHSPAGAFTLNLSKCPPGMSKVKMAIQGSPHADDAKVFANTLSGGKAAQNVGIRIWSGADPSNEAVRWFDGAVRTFEIDKQRNVKVDLNADMFTPKGKASNGDVQSVVRVTMSYE</sequence>
<feature type="chain" id="PRO_5003432292" evidence="1">
    <location>
        <begin position="25"/>
        <end position="187"/>
    </location>
</feature>
<dbReference type="Pfam" id="PF00419">
    <property type="entry name" value="Fimbrial"/>
    <property type="match status" value="1"/>
</dbReference>
<keyword evidence="4" id="KW-1185">Reference proteome</keyword>
<dbReference type="GO" id="GO:0009289">
    <property type="term" value="C:pilus"/>
    <property type="evidence" value="ECO:0007669"/>
    <property type="project" value="InterPro"/>
</dbReference>
<dbReference type="InterPro" id="IPR036937">
    <property type="entry name" value="Adhesion_dom_fimbrial_sf"/>
</dbReference>
<feature type="domain" description="Fimbrial-type adhesion" evidence="2">
    <location>
        <begin position="38"/>
        <end position="186"/>
    </location>
</feature>
<dbReference type="PANTHER" id="PTHR33420">
    <property type="entry name" value="FIMBRIAL SUBUNIT ELFA-RELATED"/>
    <property type="match status" value="1"/>
</dbReference>
<dbReference type="eggNOG" id="COG3539">
    <property type="taxonomic scope" value="Bacteria"/>
</dbReference>
<evidence type="ECO:0000259" key="2">
    <source>
        <dbReference type="Pfam" id="PF00419"/>
    </source>
</evidence>
<proteinExistence type="predicted"/>
<dbReference type="InterPro" id="IPR000259">
    <property type="entry name" value="Adhesion_dom_fimbrial"/>
</dbReference>
<dbReference type="InterPro" id="IPR050263">
    <property type="entry name" value="Bact_Fimbrial_Adh_Pro"/>
</dbReference>
<gene>
    <name evidence="3" type="ORF">CAGGBEG34_180069</name>
</gene>
<accession>G2J7L9</accession>
<dbReference type="Proteomes" id="UP000054051">
    <property type="component" value="Unassembled WGS sequence"/>
</dbReference>